<organism evidence="20 21">
    <name type="scientific">Anaerosolibacter carboniphilus</name>
    <dbReference type="NCBI Taxonomy" id="1417629"/>
    <lineage>
        <taxon>Bacteria</taxon>
        <taxon>Bacillati</taxon>
        <taxon>Bacillota</taxon>
        <taxon>Clostridia</taxon>
        <taxon>Peptostreptococcales</taxon>
        <taxon>Thermotaleaceae</taxon>
        <taxon>Anaerosolibacter</taxon>
    </lineage>
</organism>
<keyword evidence="9 19" id="KW-0808">Transferase</keyword>
<evidence type="ECO:0000256" key="10">
    <source>
        <dbReference type="ARBA" id="ARBA00022692"/>
    </source>
</evidence>
<comment type="catalytic activity">
    <reaction evidence="17 19">
        <text>alpha-ribazole + adenosylcob(III)inamide-GDP = adenosylcob(III)alamin + GMP + H(+)</text>
        <dbReference type="Rhea" id="RHEA:16049"/>
        <dbReference type="ChEBI" id="CHEBI:10329"/>
        <dbReference type="ChEBI" id="CHEBI:15378"/>
        <dbReference type="ChEBI" id="CHEBI:18408"/>
        <dbReference type="ChEBI" id="CHEBI:58115"/>
        <dbReference type="ChEBI" id="CHEBI:60487"/>
        <dbReference type="EC" id="2.7.8.26"/>
    </reaction>
</comment>
<keyword evidence="11 19" id="KW-0460">Magnesium</keyword>
<gene>
    <name evidence="19" type="primary">cobS</name>
    <name evidence="20" type="ORF">HNQ80_000692</name>
</gene>
<dbReference type="GO" id="GO:0009236">
    <property type="term" value="P:cobalamin biosynthetic process"/>
    <property type="evidence" value="ECO:0007669"/>
    <property type="project" value="UniProtKB-UniRule"/>
</dbReference>
<evidence type="ECO:0000256" key="18">
    <source>
        <dbReference type="ARBA" id="ARBA00049504"/>
    </source>
</evidence>
<comment type="similarity">
    <text evidence="4 19">Belongs to the CobS family.</text>
</comment>
<dbReference type="PANTHER" id="PTHR34148:SF1">
    <property type="entry name" value="ADENOSYLCOBINAMIDE-GDP RIBAZOLETRANSFERASE"/>
    <property type="match status" value="1"/>
</dbReference>
<accession>A0A841KWP5</accession>
<feature type="transmembrane region" description="Helical" evidence="19">
    <location>
        <begin position="196"/>
        <end position="213"/>
    </location>
</feature>
<comment type="cofactor">
    <cofactor evidence="1 19">
        <name>Mg(2+)</name>
        <dbReference type="ChEBI" id="CHEBI:18420"/>
    </cofactor>
</comment>
<dbReference type="GO" id="GO:0008818">
    <property type="term" value="F:cobalamin 5'-phosphate synthase activity"/>
    <property type="evidence" value="ECO:0007669"/>
    <property type="project" value="UniProtKB-UniRule"/>
</dbReference>
<comment type="pathway">
    <text evidence="3 19">Cofactor biosynthesis; adenosylcobalamin biosynthesis; adenosylcobalamin from cob(II)yrinate a,c-diamide: step 7/7.</text>
</comment>
<dbReference type="InterPro" id="IPR003805">
    <property type="entry name" value="CobS"/>
</dbReference>
<sequence length="247" mass="27492">MKRLILMIQFLTRVPIPTNLKVDEDDFLHGIIYFPVVGLLIGMFIVSFHYIGYQLGGSFLAAVMAVVIEVFITGGLHLDGLGDTFDGVYSNRPKDRILEIMKDSRLGTNAALAIMMTLVLKIALIDSLAEDMVYGVLLLMPVFSKLCLIYGSKFSVYARSNGMGNLYIGKVTNLHLGIALFFTGVISLIHPWSFPYILLSYIFSLLYIKHITGKIDGMTGDTLGALSELSELFYLFYFLILGFLMKG</sequence>
<feature type="transmembrane region" description="Helical" evidence="19">
    <location>
        <begin position="225"/>
        <end position="245"/>
    </location>
</feature>
<dbReference type="NCBIfam" id="TIGR00317">
    <property type="entry name" value="cobS"/>
    <property type="match status" value="1"/>
</dbReference>
<dbReference type="RefSeq" id="WP_184308206.1">
    <property type="nucleotide sequence ID" value="NZ_JACHEN010000003.1"/>
</dbReference>
<keyword evidence="13 19" id="KW-0472">Membrane</keyword>
<dbReference type="HAMAP" id="MF_00719">
    <property type="entry name" value="CobS"/>
    <property type="match status" value="1"/>
</dbReference>
<evidence type="ECO:0000256" key="1">
    <source>
        <dbReference type="ARBA" id="ARBA00001946"/>
    </source>
</evidence>
<dbReference type="EC" id="2.7.8.26" evidence="5 19"/>
<dbReference type="GO" id="GO:0051073">
    <property type="term" value="F:adenosylcobinamide-GDP ribazoletransferase activity"/>
    <property type="evidence" value="ECO:0007669"/>
    <property type="project" value="UniProtKB-UniRule"/>
</dbReference>
<evidence type="ECO:0000256" key="14">
    <source>
        <dbReference type="ARBA" id="ARBA00025228"/>
    </source>
</evidence>
<evidence type="ECO:0000256" key="4">
    <source>
        <dbReference type="ARBA" id="ARBA00010561"/>
    </source>
</evidence>
<dbReference type="UniPathway" id="UPA00148">
    <property type="reaction ID" value="UER00238"/>
</dbReference>
<feature type="transmembrane region" description="Helical" evidence="19">
    <location>
        <begin position="132"/>
        <end position="151"/>
    </location>
</feature>
<comment type="subcellular location">
    <subcellularLocation>
        <location evidence="2 19">Cell membrane</location>
        <topology evidence="2 19">Multi-pass membrane protein</topology>
    </subcellularLocation>
</comment>
<proteinExistence type="inferred from homology"/>
<evidence type="ECO:0000256" key="3">
    <source>
        <dbReference type="ARBA" id="ARBA00004663"/>
    </source>
</evidence>
<feature type="transmembrane region" description="Helical" evidence="19">
    <location>
        <begin position="31"/>
        <end position="52"/>
    </location>
</feature>
<evidence type="ECO:0000256" key="11">
    <source>
        <dbReference type="ARBA" id="ARBA00022842"/>
    </source>
</evidence>
<keyword evidence="12 19" id="KW-1133">Transmembrane helix</keyword>
<name>A0A841KWP5_9FIRM</name>
<evidence type="ECO:0000256" key="8">
    <source>
        <dbReference type="ARBA" id="ARBA00022573"/>
    </source>
</evidence>
<feature type="transmembrane region" description="Helical" evidence="19">
    <location>
        <begin position="59"/>
        <end position="78"/>
    </location>
</feature>
<evidence type="ECO:0000256" key="2">
    <source>
        <dbReference type="ARBA" id="ARBA00004651"/>
    </source>
</evidence>
<evidence type="ECO:0000256" key="19">
    <source>
        <dbReference type="HAMAP-Rule" id="MF_00719"/>
    </source>
</evidence>
<evidence type="ECO:0000256" key="16">
    <source>
        <dbReference type="ARBA" id="ARBA00032853"/>
    </source>
</evidence>
<comment type="catalytic activity">
    <reaction evidence="18 19">
        <text>alpha-ribazole 5'-phosphate + adenosylcob(III)inamide-GDP = adenosylcob(III)alamin 5'-phosphate + GMP + H(+)</text>
        <dbReference type="Rhea" id="RHEA:23560"/>
        <dbReference type="ChEBI" id="CHEBI:15378"/>
        <dbReference type="ChEBI" id="CHEBI:57918"/>
        <dbReference type="ChEBI" id="CHEBI:58115"/>
        <dbReference type="ChEBI" id="CHEBI:60487"/>
        <dbReference type="ChEBI" id="CHEBI:60493"/>
        <dbReference type="EC" id="2.7.8.26"/>
    </reaction>
</comment>
<protein>
    <recommendedName>
        <fullName evidence="6 19">Adenosylcobinamide-GDP ribazoletransferase</fullName>
        <ecNumber evidence="5 19">2.7.8.26</ecNumber>
    </recommendedName>
    <alternativeName>
        <fullName evidence="16 19">Cobalamin synthase</fullName>
    </alternativeName>
    <alternativeName>
        <fullName evidence="15 19">Cobalamin-5'-phosphate synthase</fullName>
    </alternativeName>
</protein>
<comment type="function">
    <text evidence="14 19">Joins adenosylcobinamide-GDP and alpha-ribazole to generate adenosylcobalamin (Ado-cobalamin). Also synthesizes adenosylcobalamin 5'-phosphate from adenosylcobinamide-GDP and alpha-ribazole 5'-phosphate.</text>
</comment>
<evidence type="ECO:0000256" key="17">
    <source>
        <dbReference type="ARBA" id="ARBA00048623"/>
    </source>
</evidence>
<evidence type="ECO:0000256" key="7">
    <source>
        <dbReference type="ARBA" id="ARBA00022475"/>
    </source>
</evidence>
<dbReference type="Proteomes" id="UP000579281">
    <property type="component" value="Unassembled WGS sequence"/>
</dbReference>
<keyword evidence="21" id="KW-1185">Reference proteome</keyword>
<keyword evidence="8 19" id="KW-0169">Cobalamin biosynthesis</keyword>
<dbReference type="EMBL" id="JACHEN010000003">
    <property type="protein sequence ID" value="MBB6214609.1"/>
    <property type="molecule type" value="Genomic_DNA"/>
</dbReference>
<evidence type="ECO:0000256" key="12">
    <source>
        <dbReference type="ARBA" id="ARBA00022989"/>
    </source>
</evidence>
<evidence type="ECO:0000256" key="6">
    <source>
        <dbReference type="ARBA" id="ARBA00015850"/>
    </source>
</evidence>
<dbReference type="GO" id="GO:0005886">
    <property type="term" value="C:plasma membrane"/>
    <property type="evidence" value="ECO:0007669"/>
    <property type="project" value="UniProtKB-SubCell"/>
</dbReference>
<dbReference type="PANTHER" id="PTHR34148">
    <property type="entry name" value="ADENOSYLCOBINAMIDE-GDP RIBAZOLETRANSFERASE"/>
    <property type="match status" value="1"/>
</dbReference>
<reference evidence="20 21" key="1">
    <citation type="submission" date="2020-08" db="EMBL/GenBank/DDBJ databases">
        <title>Genomic Encyclopedia of Type Strains, Phase IV (KMG-IV): sequencing the most valuable type-strain genomes for metagenomic binning, comparative biology and taxonomic classification.</title>
        <authorList>
            <person name="Goeker M."/>
        </authorList>
    </citation>
    <scope>NUCLEOTIDE SEQUENCE [LARGE SCALE GENOMIC DNA]</scope>
    <source>
        <strain evidence="20 21">DSM 103526</strain>
    </source>
</reference>
<evidence type="ECO:0000256" key="15">
    <source>
        <dbReference type="ARBA" id="ARBA00032605"/>
    </source>
</evidence>
<keyword evidence="7 19" id="KW-1003">Cell membrane</keyword>
<feature type="transmembrane region" description="Helical" evidence="19">
    <location>
        <begin position="106"/>
        <end position="125"/>
    </location>
</feature>
<dbReference type="Pfam" id="PF02654">
    <property type="entry name" value="CobS"/>
    <property type="match status" value="1"/>
</dbReference>
<evidence type="ECO:0000313" key="20">
    <source>
        <dbReference type="EMBL" id="MBB6214609.1"/>
    </source>
</evidence>
<evidence type="ECO:0000256" key="5">
    <source>
        <dbReference type="ARBA" id="ARBA00013200"/>
    </source>
</evidence>
<evidence type="ECO:0000256" key="13">
    <source>
        <dbReference type="ARBA" id="ARBA00023136"/>
    </source>
</evidence>
<keyword evidence="10 19" id="KW-0812">Transmembrane</keyword>
<evidence type="ECO:0000256" key="9">
    <source>
        <dbReference type="ARBA" id="ARBA00022679"/>
    </source>
</evidence>
<comment type="caution">
    <text evidence="20">The sequence shown here is derived from an EMBL/GenBank/DDBJ whole genome shotgun (WGS) entry which is preliminary data.</text>
</comment>
<evidence type="ECO:0000313" key="21">
    <source>
        <dbReference type="Proteomes" id="UP000579281"/>
    </source>
</evidence>
<dbReference type="AlphaFoldDB" id="A0A841KWP5"/>
<feature type="transmembrane region" description="Helical" evidence="19">
    <location>
        <begin position="171"/>
        <end position="189"/>
    </location>
</feature>